<comment type="caution">
    <text evidence="2">The sequence shown here is derived from an EMBL/GenBank/DDBJ whole genome shotgun (WGS) entry which is preliminary data.</text>
</comment>
<gene>
    <name evidence="2" type="ORF">MGAL_10B029347</name>
</gene>
<keyword evidence="3" id="KW-1185">Reference proteome</keyword>
<accession>A0A8B6FEV7</accession>
<proteinExistence type="predicted"/>
<keyword evidence="1" id="KW-0732">Signal</keyword>
<dbReference type="EMBL" id="UYJE01006696">
    <property type="protein sequence ID" value="VDI48096.1"/>
    <property type="molecule type" value="Genomic_DNA"/>
</dbReference>
<evidence type="ECO:0000313" key="3">
    <source>
        <dbReference type="Proteomes" id="UP000596742"/>
    </source>
</evidence>
<feature type="chain" id="PRO_5032939172" evidence="1">
    <location>
        <begin position="25"/>
        <end position="164"/>
    </location>
</feature>
<name>A0A8B6FEV7_MYTGA</name>
<evidence type="ECO:0000256" key="1">
    <source>
        <dbReference type="SAM" id="SignalP"/>
    </source>
</evidence>
<feature type="signal peptide" evidence="1">
    <location>
        <begin position="1"/>
        <end position="24"/>
    </location>
</feature>
<sequence>MLTRLGILLLVSALLLFKLKTEEAQQLATNIPDVEKIKPLRMYAMTIPDRNLYGVIDESSLSCYKNNGEHIWTFTHRKIDEAWGLPLDKNGCIYIAFSNNNSIVVVSPDGKRCSSILSEHDGIHSPWSIDINTESGLMMVPYDSSGEWDTESFDSAFVYKIPNV</sequence>
<dbReference type="InterPro" id="IPR011042">
    <property type="entry name" value="6-blade_b-propeller_TolB-like"/>
</dbReference>
<dbReference type="SUPFAM" id="SSF101898">
    <property type="entry name" value="NHL repeat"/>
    <property type="match status" value="1"/>
</dbReference>
<dbReference type="Proteomes" id="UP000596742">
    <property type="component" value="Unassembled WGS sequence"/>
</dbReference>
<dbReference type="AlphaFoldDB" id="A0A8B6FEV7"/>
<dbReference type="OrthoDB" id="6105938at2759"/>
<organism evidence="2 3">
    <name type="scientific">Mytilus galloprovincialis</name>
    <name type="common">Mediterranean mussel</name>
    <dbReference type="NCBI Taxonomy" id="29158"/>
    <lineage>
        <taxon>Eukaryota</taxon>
        <taxon>Metazoa</taxon>
        <taxon>Spiralia</taxon>
        <taxon>Lophotrochozoa</taxon>
        <taxon>Mollusca</taxon>
        <taxon>Bivalvia</taxon>
        <taxon>Autobranchia</taxon>
        <taxon>Pteriomorphia</taxon>
        <taxon>Mytilida</taxon>
        <taxon>Mytiloidea</taxon>
        <taxon>Mytilidae</taxon>
        <taxon>Mytilinae</taxon>
        <taxon>Mytilus</taxon>
    </lineage>
</organism>
<protein>
    <submittedName>
        <fullName evidence="2">Uncharacterized protein</fullName>
    </submittedName>
</protein>
<reference evidence="2" key="1">
    <citation type="submission" date="2018-11" db="EMBL/GenBank/DDBJ databases">
        <authorList>
            <person name="Alioto T."/>
            <person name="Alioto T."/>
        </authorList>
    </citation>
    <scope>NUCLEOTIDE SEQUENCE</scope>
</reference>
<evidence type="ECO:0000313" key="2">
    <source>
        <dbReference type="EMBL" id="VDI48096.1"/>
    </source>
</evidence>
<dbReference type="Gene3D" id="2.120.10.30">
    <property type="entry name" value="TolB, C-terminal domain"/>
    <property type="match status" value="1"/>
</dbReference>